<dbReference type="GO" id="GO:0071035">
    <property type="term" value="P:nuclear polyadenylation-dependent rRNA catabolic process"/>
    <property type="evidence" value="ECO:0007669"/>
    <property type="project" value="EnsemblFungi"/>
</dbReference>
<dbReference type="GO" id="GO:0016075">
    <property type="term" value="P:rRNA catabolic process"/>
    <property type="evidence" value="ECO:0007669"/>
    <property type="project" value="TreeGrafter"/>
</dbReference>
<dbReference type="SUPFAM" id="SSF54211">
    <property type="entry name" value="Ribosomal protein S5 domain 2-like"/>
    <property type="match status" value="1"/>
</dbReference>
<organism evidence="11 12">
    <name type="scientific">Lachancea dasiensis</name>
    <dbReference type="NCBI Taxonomy" id="1072105"/>
    <lineage>
        <taxon>Eukaryota</taxon>
        <taxon>Fungi</taxon>
        <taxon>Dikarya</taxon>
        <taxon>Ascomycota</taxon>
        <taxon>Saccharomycotina</taxon>
        <taxon>Saccharomycetes</taxon>
        <taxon>Saccharomycetales</taxon>
        <taxon>Saccharomycetaceae</taxon>
        <taxon>Lachancea</taxon>
    </lineage>
</organism>
<keyword evidence="8" id="KW-0539">Nucleus</keyword>
<dbReference type="GO" id="GO:0005654">
    <property type="term" value="C:nucleoplasm"/>
    <property type="evidence" value="ECO:0007669"/>
    <property type="project" value="EnsemblFungi"/>
</dbReference>
<dbReference type="Gene3D" id="3.30.230.70">
    <property type="entry name" value="GHMP Kinase, N-terminal domain"/>
    <property type="match status" value="1"/>
</dbReference>
<evidence type="ECO:0000256" key="9">
    <source>
        <dbReference type="ARBA" id="ARBA00030617"/>
    </source>
</evidence>
<dbReference type="GO" id="GO:0071028">
    <property type="term" value="P:nuclear mRNA surveillance"/>
    <property type="evidence" value="ECO:0007669"/>
    <property type="project" value="TreeGrafter"/>
</dbReference>
<dbReference type="GO" id="GO:0034476">
    <property type="term" value="P:U5 snRNA 3'-end processing"/>
    <property type="evidence" value="ECO:0007669"/>
    <property type="project" value="TreeGrafter"/>
</dbReference>
<evidence type="ECO:0000256" key="7">
    <source>
        <dbReference type="ARBA" id="ARBA00022884"/>
    </source>
</evidence>
<evidence type="ECO:0000313" key="12">
    <source>
        <dbReference type="Proteomes" id="UP000190274"/>
    </source>
</evidence>
<evidence type="ECO:0000256" key="4">
    <source>
        <dbReference type="ARBA" id="ARBA00022490"/>
    </source>
</evidence>
<dbReference type="GO" id="GO:0071042">
    <property type="term" value="P:nuclear polyadenylation-dependent mRNA catabolic process"/>
    <property type="evidence" value="ECO:0007669"/>
    <property type="project" value="EnsemblFungi"/>
</dbReference>
<evidence type="ECO:0000256" key="2">
    <source>
        <dbReference type="ARBA" id="ARBA00004604"/>
    </source>
</evidence>
<comment type="similarity">
    <text evidence="3">Belongs to the RNase PH family.</text>
</comment>
<dbReference type="CDD" id="cd11358">
    <property type="entry name" value="RNase_PH"/>
    <property type="match status" value="1"/>
</dbReference>
<dbReference type="PANTHER" id="PTHR11097:SF9">
    <property type="entry name" value="EXOSOME COMPLEX COMPONENT RRP43"/>
    <property type="match status" value="1"/>
</dbReference>
<dbReference type="AlphaFoldDB" id="A0A1G4K0B6"/>
<dbReference type="Proteomes" id="UP000190274">
    <property type="component" value="Chromosome H"/>
</dbReference>
<feature type="domain" description="Exoribonuclease phosphorolytic" evidence="10">
    <location>
        <begin position="43"/>
        <end position="236"/>
    </location>
</feature>
<dbReference type="EMBL" id="LT598461">
    <property type="protein sequence ID" value="SCU96943.1"/>
    <property type="molecule type" value="Genomic_DNA"/>
</dbReference>
<dbReference type="GO" id="GO:0035925">
    <property type="term" value="F:mRNA 3'-UTR AU-rich region binding"/>
    <property type="evidence" value="ECO:0007669"/>
    <property type="project" value="TreeGrafter"/>
</dbReference>
<evidence type="ECO:0000256" key="6">
    <source>
        <dbReference type="ARBA" id="ARBA00022835"/>
    </source>
</evidence>
<dbReference type="GO" id="GO:0000176">
    <property type="term" value="C:nuclear exosome (RNase complex)"/>
    <property type="evidence" value="ECO:0007669"/>
    <property type="project" value="EnsemblFungi"/>
</dbReference>
<keyword evidence="12" id="KW-1185">Reference proteome</keyword>
<keyword evidence="6" id="KW-0271">Exosome</keyword>
<dbReference type="GO" id="GO:0034475">
    <property type="term" value="P:U4 snRNA 3'-end processing"/>
    <property type="evidence" value="ECO:0007669"/>
    <property type="project" value="TreeGrafter"/>
</dbReference>
<dbReference type="InterPro" id="IPR050590">
    <property type="entry name" value="Exosome_comp_Rrp42_subfam"/>
</dbReference>
<dbReference type="PANTHER" id="PTHR11097">
    <property type="entry name" value="EXOSOME COMPLEX EXONUCLEASE RIBOSOMAL RNA PROCESSING PROTEIN"/>
    <property type="match status" value="1"/>
</dbReference>
<evidence type="ECO:0000259" key="10">
    <source>
        <dbReference type="Pfam" id="PF01138"/>
    </source>
</evidence>
<protein>
    <recommendedName>
        <fullName evidence="9">Ribosomal RNA-processing protein 43</fullName>
    </recommendedName>
</protein>
<dbReference type="GO" id="GO:0000467">
    <property type="term" value="P:exonucleolytic trimming to generate mature 3'-end of 5.8S rRNA from tricistronic rRNA transcript (SSU-rRNA, 5.8S rRNA, LSU-rRNA)"/>
    <property type="evidence" value="ECO:0007669"/>
    <property type="project" value="EnsemblFungi"/>
</dbReference>
<sequence>MKEAIEIQPMTFHPEVLARIAPDLSMQRHLSLGLRPSLRALEEFRNVEISDGQLSCGSQNSVNRTGNNILGSNVLKSGKTMVITSITGGVVEENMSVHNPDEEESPELEQAVGAGGVEDHGCVYPVVEVERGRVGAPTDEEMNLSQRIYNSVLHTGLISKKALEVSVGVRSTNSDGQSSVLYPDADPSNALAQNFKPRRKWSYVLYAKIQVFSRDGPLFELCWNSLLYALANTQLPRAFVDERTTDLKIPVSMRGRSAAIRETFDILCDPNEFQPLMLSKDRLAFASNFAVVDIDPEAQLPKDDDDMQVDSPKSVLLADIQGEAEEASVFSTLSAVTDAKGNLKHFKAVGGGSKITMEMIKRSIALAKLRASDLNKKL</sequence>
<keyword evidence="4" id="KW-0963">Cytoplasm</keyword>
<dbReference type="GO" id="GO:0006397">
    <property type="term" value="P:mRNA processing"/>
    <property type="evidence" value="ECO:0007669"/>
    <property type="project" value="EnsemblFungi"/>
</dbReference>
<comment type="subcellular location">
    <subcellularLocation>
        <location evidence="1">Cytoplasm</location>
    </subcellularLocation>
    <subcellularLocation>
        <location evidence="2">Nucleus</location>
        <location evidence="2">Nucleolus</location>
    </subcellularLocation>
</comment>
<dbReference type="InterPro" id="IPR020568">
    <property type="entry name" value="Ribosomal_Su5_D2-typ_SF"/>
</dbReference>
<gene>
    <name evidence="11" type="ORF">LADA_0H03598G</name>
</gene>
<evidence type="ECO:0000256" key="1">
    <source>
        <dbReference type="ARBA" id="ARBA00004496"/>
    </source>
</evidence>
<proteinExistence type="inferred from homology"/>
<evidence type="ECO:0000256" key="5">
    <source>
        <dbReference type="ARBA" id="ARBA00022552"/>
    </source>
</evidence>
<dbReference type="GO" id="GO:0005730">
    <property type="term" value="C:nucleolus"/>
    <property type="evidence" value="ECO:0007669"/>
    <property type="project" value="UniProtKB-SubCell"/>
</dbReference>
<reference evidence="11 12" key="1">
    <citation type="submission" date="2016-03" db="EMBL/GenBank/DDBJ databases">
        <authorList>
            <person name="Devillers H."/>
        </authorList>
    </citation>
    <scope>NUCLEOTIDE SEQUENCE [LARGE SCALE GENOMIC DNA]</scope>
    <source>
        <strain evidence="11">CBS 10888</strain>
    </source>
</reference>
<keyword evidence="7" id="KW-0694">RNA-binding</keyword>
<dbReference type="GO" id="GO:0034473">
    <property type="term" value="P:U1 snRNA 3'-end processing"/>
    <property type="evidence" value="ECO:0007669"/>
    <property type="project" value="TreeGrafter"/>
</dbReference>
<dbReference type="InterPro" id="IPR027408">
    <property type="entry name" value="PNPase/RNase_PH_dom_sf"/>
</dbReference>
<evidence type="ECO:0000256" key="3">
    <source>
        <dbReference type="ARBA" id="ARBA00006678"/>
    </source>
</evidence>
<dbReference type="Pfam" id="PF01138">
    <property type="entry name" value="RNase_PH"/>
    <property type="match status" value="1"/>
</dbReference>
<dbReference type="GO" id="GO:0000177">
    <property type="term" value="C:cytoplasmic exosome (RNase complex)"/>
    <property type="evidence" value="ECO:0007669"/>
    <property type="project" value="EnsemblFungi"/>
</dbReference>
<evidence type="ECO:0000313" key="11">
    <source>
        <dbReference type="EMBL" id="SCU96943.1"/>
    </source>
</evidence>
<dbReference type="STRING" id="1266660.A0A1G4K0B6"/>
<dbReference type="GO" id="GO:0071038">
    <property type="term" value="P:TRAMP-dependent tRNA surveillance pathway"/>
    <property type="evidence" value="ECO:0007669"/>
    <property type="project" value="EnsemblFungi"/>
</dbReference>
<dbReference type="InterPro" id="IPR001247">
    <property type="entry name" value="ExoRNase_PH_dom1"/>
</dbReference>
<accession>A0A1G4K0B6</accession>
<name>A0A1G4K0B6_9SACH</name>
<dbReference type="OrthoDB" id="45882at2759"/>
<keyword evidence="5" id="KW-0698">rRNA processing</keyword>
<evidence type="ECO:0000256" key="8">
    <source>
        <dbReference type="ARBA" id="ARBA00023242"/>
    </source>
</evidence>